<reference evidence="3" key="1">
    <citation type="journal article" date="2020" name="J Insects Food Feed">
        <title>The yellow mealworm (Tenebrio molitor) genome: a resource for the emerging insects as food and feed industry.</title>
        <authorList>
            <person name="Eriksson T."/>
            <person name="Andere A."/>
            <person name="Kelstrup H."/>
            <person name="Emery V."/>
            <person name="Picard C."/>
        </authorList>
    </citation>
    <scope>NUCLEOTIDE SEQUENCE</scope>
    <source>
        <strain evidence="3">Stoneville</strain>
        <tissue evidence="3">Whole head</tissue>
    </source>
</reference>
<gene>
    <name evidence="3" type="ORF">GEV33_006487</name>
</gene>
<dbReference type="Pfam" id="PF00169">
    <property type="entry name" value="PH"/>
    <property type="match status" value="1"/>
</dbReference>
<dbReference type="Gene3D" id="2.30.29.30">
    <property type="entry name" value="Pleckstrin-homology domain (PH domain)/Phosphotyrosine-binding domain (PTB)"/>
    <property type="match status" value="1"/>
</dbReference>
<dbReference type="SMART" id="SM00233">
    <property type="entry name" value="PH"/>
    <property type="match status" value="1"/>
</dbReference>
<organism evidence="3 4">
    <name type="scientific">Tenebrio molitor</name>
    <name type="common">Yellow mealworm beetle</name>
    <dbReference type="NCBI Taxonomy" id="7067"/>
    <lineage>
        <taxon>Eukaryota</taxon>
        <taxon>Metazoa</taxon>
        <taxon>Ecdysozoa</taxon>
        <taxon>Arthropoda</taxon>
        <taxon>Hexapoda</taxon>
        <taxon>Insecta</taxon>
        <taxon>Pterygota</taxon>
        <taxon>Neoptera</taxon>
        <taxon>Endopterygota</taxon>
        <taxon>Coleoptera</taxon>
        <taxon>Polyphaga</taxon>
        <taxon>Cucujiformia</taxon>
        <taxon>Tenebrionidae</taxon>
        <taxon>Tenebrio</taxon>
    </lineage>
</organism>
<keyword evidence="4" id="KW-1185">Reference proteome</keyword>
<evidence type="ECO:0000259" key="2">
    <source>
        <dbReference type="PROSITE" id="PS50003"/>
    </source>
</evidence>
<evidence type="ECO:0000313" key="3">
    <source>
        <dbReference type="EMBL" id="KAH0816304.1"/>
    </source>
</evidence>
<dbReference type="Proteomes" id="UP000719412">
    <property type="component" value="Unassembled WGS sequence"/>
</dbReference>
<reference evidence="3" key="2">
    <citation type="submission" date="2021-08" db="EMBL/GenBank/DDBJ databases">
        <authorList>
            <person name="Eriksson T."/>
        </authorList>
    </citation>
    <scope>NUCLEOTIDE SEQUENCE</scope>
    <source>
        <strain evidence="3">Stoneville</strain>
        <tissue evidence="3">Whole head</tissue>
    </source>
</reference>
<dbReference type="GO" id="GO:0043548">
    <property type="term" value="F:phosphatidylinositol 3-kinase binding"/>
    <property type="evidence" value="ECO:0007669"/>
    <property type="project" value="TreeGrafter"/>
</dbReference>
<proteinExistence type="predicted"/>
<evidence type="ECO:0000313" key="4">
    <source>
        <dbReference type="Proteomes" id="UP000719412"/>
    </source>
</evidence>
<dbReference type="SUPFAM" id="SSF50729">
    <property type="entry name" value="PH domain-like"/>
    <property type="match status" value="1"/>
</dbReference>
<name>A0A8J6HKG2_TENMO</name>
<dbReference type="PANTHER" id="PTHR10614">
    <property type="entry name" value="INSULIN RECEPTOR SUBSTRATE"/>
    <property type="match status" value="1"/>
</dbReference>
<dbReference type="PROSITE" id="PS50003">
    <property type="entry name" value="PH_DOMAIN"/>
    <property type="match status" value="1"/>
</dbReference>
<accession>A0A8J6HKG2</accession>
<dbReference type="InterPro" id="IPR011993">
    <property type="entry name" value="PH-like_dom_sf"/>
</dbReference>
<dbReference type="InterPro" id="IPR001849">
    <property type="entry name" value="PH_domain"/>
</dbReference>
<dbReference type="PANTHER" id="PTHR10614:SF13">
    <property type="entry name" value="INSULIN RECEPTOR SUBSTRATE 1"/>
    <property type="match status" value="1"/>
</dbReference>
<keyword evidence="1" id="KW-0677">Repeat</keyword>
<dbReference type="EMBL" id="JABDTM020021751">
    <property type="protein sequence ID" value="KAH0816304.1"/>
    <property type="molecule type" value="Genomic_DNA"/>
</dbReference>
<dbReference type="AlphaFoldDB" id="A0A8J6HKG2"/>
<dbReference type="FunFam" id="2.30.29.30:FF:000441">
    <property type="entry name" value="Insulin receptor substrate 1"/>
    <property type="match status" value="1"/>
</dbReference>
<dbReference type="InterPro" id="IPR039011">
    <property type="entry name" value="IRS"/>
</dbReference>
<dbReference type="CDD" id="cd01257">
    <property type="entry name" value="PH_IRS"/>
    <property type="match status" value="1"/>
</dbReference>
<evidence type="ECO:0000256" key="1">
    <source>
        <dbReference type="ARBA" id="ARBA00022737"/>
    </source>
</evidence>
<protein>
    <recommendedName>
        <fullName evidence="2">PH domain-containing protein</fullName>
    </recommendedName>
</protein>
<dbReference type="GO" id="GO:0005886">
    <property type="term" value="C:plasma membrane"/>
    <property type="evidence" value="ECO:0007669"/>
    <property type="project" value="TreeGrafter"/>
</dbReference>
<dbReference type="GO" id="GO:0005158">
    <property type="term" value="F:insulin receptor binding"/>
    <property type="evidence" value="ECO:0007669"/>
    <property type="project" value="InterPro"/>
</dbReference>
<comment type="caution">
    <text evidence="3">The sequence shown here is derived from an EMBL/GenBank/DDBJ whole genome shotgun (WGS) entry which is preliminary data.</text>
</comment>
<feature type="domain" description="PH" evidence="2">
    <location>
        <begin position="22"/>
        <end position="123"/>
    </location>
</feature>
<dbReference type="GO" id="GO:0008286">
    <property type="term" value="P:insulin receptor signaling pathway"/>
    <property type="evidence" value="ECO:0007669"/>
    <property type="project" value="InterPro"/>
</dbReference>
<dbReference type="GO" id="GO:0005829">
    <property type="term" value="C:cytosol"/>
    <property type="evidence" value="ECO:0007669"/>
    <property type="project" value="TreeGrafter"/>
</dbReference>
<sequence>MDEMLPVAMRKGCERGGGGGGGVVRCGYLKKMKTSRRKFFVLRAETAETSARLEYYDTERKFNSGLPPKRSIPLKNCFNINRRLDTKYKHVIALYTKDDCFCVVLDNEEDVDSWLKALLSLQHGEEVIDGEPPKPTFGNTGL</sequence>